<dbReference type="AlphaFoldDB" id="A0A378NR14"/>
<dbReference type="InterPro" id="IPR000551">
    <property type="entry name" value="MerR-type_HTH_dom"/>
</dbReference>
<dbReference type="SMART" id="SM00422">
    <property type="entry name" value="HTH_MERR"/>
    <property type="match status" value="1"/>
</dbReference>
<keyword evidence="1" id="KW-0238">DNA-binding</keyword>
<dbReference type="CDD" id="cd01109">
    <property type="entry name" value="HTH_YyaN"/>
    <property type="match status" value="1"/>
</dbReference>
<evidence type="ECO:0000313" key="4">
    <source>
        <dbReference type="Proteomes" id="UP000255234"/>
    </source>
</evidence>
<dbReference type="GO" id="GO:0003700">
    <property type="term" value="F:DNA-binding transcription factor activity"/>
    <property type="evidence" value="ECO:0007669"/>
    <property type="project" value="InterPro"/>
</dbReference>
<dbReference type="GO" id="GO:0003677">
    <property type="term" value="F:DNA binding"/>
    <property type="evidence" value="ECO:0007669"/>
    <property type="project" value="UniProtKB-KW"/>
</dbReference>
<dbReference type="Pfam" id="PF13411">
    <property type="entry name" value="MerR_1"/>
    <property type="match status" value="1"/>
</dbReference>
<sequence length="139" mass="16413">MDKQYSIREVSAKFNLPASTLRYYEEVGILTDIPRNSSGKRIYLEKHINRLKTICCFKNTGMSIAQLQEFFQYEQQEPSHIDDILKLLTNQKNHILAQLAKMQHDYKHIQKKLAYYQAMKTAVDNHTALPNWQDYKCDN</sequence>
<organism evidence="3 4">
    <name type="scientific">Megamonas hypermegale</name>
    <dbReference type="NCBI Taxonomy" id="158847"/>
    <lineage>
        <taxon>Bacteria</taxon>
        <taxon>Bacillati</taxon>
        <taxon>Bacillota</taxon>
        <taxon>Negativicutes</taxon>
        <taxon>Selenomonadales</taxon>
        <taxon>Selenomonadaceae</taxon>
        <taxon>Megamonas</taxon>
    </lineage>
</organism>
<dbReference type="InterPro" id="IPR047057">
    <property type="entry name" value="MerR_fam"/>
</dbReference>
<evidence type="ECO:0000256" key="1">
    <source>
        <dbReference type="ARBA" id="ARBA00023125"/>
    </source>
</evidence>
<dbReference type="PANTHER" id="PTHR30204">
    <property type="entry name" value="REDOX-CYCLING DRUG-SENSING TRANSCRIPTIONAL ACTIVATOR SOXR"/>
    <property type="match status" value="1"/>
</dbReference>
<evidence type="ECO:0000313" key="3">
    <source>
        <dbReference type="EMBL" id="STY70833.1"/>
    </source>
</evidence>
<dbReference type="PROSITE" id="PS50937">
    <property type="entry name" value="HTH_MERR_2"/>
    <property type="match status" value="1"/>
</dbReference>
<reference evidence="3 4" key="1">
    <citation type="submission" date="2018-06" db="EMBL/GenBank/DDBJ databases">
        <authorList>
            <consortium name="Pathogen Informatics"/>
            <person name="Doyle S."/>
        </authorList>
    </citation>
    <scope>NUCLEOTIDE SEQUENCE [LARGE SCALE GENOMIC DNA]</scope>
    <source>
        <strain evidence="3 4">NCTC10571</strain>
    </source>
</reference>
<accession>A0A378NR14</accession>
<dbReference type="InterPro" id="IPR009061">
    <property type="entry name" value="DNA-bd_dom_put_sf"/>
</dbReference>
<dbReference type="RefSeq" id="WP_115151298.1">
    <property type="nucleotide sequence ID" value="NZ_UGPP01000001.1"/>
</dbReference>
<gene>
    <name evidence="3" type="primary">adhR_2</name>
    <name evidence="3" type="ORF">NCTC10571_00980</name>
</gene>
<dbReference type="SUPFAM" id="SSF46955">
    <property type="entry name" value="Putative DNA-binding domain"/>
    <property type="match status" value="1"/>
</dbReference>
<dbReference type="PANTHER" id="PTHR30204:SF82">
    <property type="entry name" value="TRANSCRIPTIONAL REGULATOR, MERR FAMILY"/>
    <property type="match status" value="1"/>
</dbReference>
<proteinExistence type="predicted"/>
<dbReference type="Proteomes" id="UP000255234">
    <property type="component" value="Unassembled WGS sequence"/>
</dbReference>
<protein>
    <submittedName>
        <fullName evidence="3">HTH-type transcriptional regulator AdhR</fullName>
    </submittedName>
</protein>
<evidence type="ECO:0000259" key="2">
    <source>
        <dbReference type="PROSITE" id="PS50937"/>
    </source>
</evidence>
<dbReference type="EMBL" id="UGPP01000001">
    <property type="protein sequence ID" value="STY70833.1"/>
    <property type="molecule type" value="Genomic_DNA"/>
</dbReference>
<name>A0A378NR14_9FIRM</name>
<dbReference type="Gene3D" id="1.10.1660.10">
    <property type="match status" value="1"/>
</dbReference>
<feature type="domain" description="HTH merR-type" evidence="2">
    <location>
        <begin position="4"/>
        <end position="73"/>
    </location>
</feature>